<name>F5YNC5_TREPZ</name>
<dbReference type="STRING" id="545694.TREPR_0065"/>
<organism evidence="1 2">
    <name type="scientific">Treponema primitia (strain ATCC BAA-887 / DSM 12427 / ZAS-2)</name>
    <dbReference type="NCBI Taxonomy" id="545694"/>
    <lineage>
        <taxon>Bacteria</taxon>
        <taxon>Pseudomonadati</taxon>
        <taxon>Spirochaetota</taxon>
        <taxon>Spirochaetia</taxon>
        <taxon>Spirochaetales</taxon>
        <taxon>Treponemataceae</taxon>
        <taxon>Treponema</taxon>
    </lineage>
</organism>
<dbReference type="KEGG" id="tpi:TREPR_0065"/>
<dbReference type="EMBL" id="CP001843">
    <property type="protein sequence ID" value="AEF86837.1"/>
    <property type="molecule type" value="Genomic_DNA"/>
</dbReference>
<dbReference type="Proteomes" id="UP000009223">
    <property type="component" value="Chromosome"/>
</dbReference>
<accession>F5YNC5</accession>
<evidence type="ECO:0000313" key="1">
    <source>
        <dbReference type="EMBL" id="AEF86837.1"/>
    </source>
</evidence>
<gene>
    <name evidence="1" type="ordered locus">TREPR_0065</name>
</gene>
<proteinExistence type="predicted"/>
<reference evidence="2" key="1">
    <citation type="submission" date="2009-12" db="EMBL/GenBank/DDBJ databases">
        <title>Complete sequence of Treponema primitia strain ZAS-2.</title>
        <authorList>
            <person name="Tetu S.G."/>
            <person name="Matson E."/>
            <person name="Ren Q."/>
            <person name="Seshadri R."/>
            <person name="Elbourne L."/>
            <person name="Hassan K.A."/>
            <person name="Durkin A."/>
            <person name="Radune D."/>
            <person name="Mohamoud Y."/>
            <person name="Shay R."/>
            <person name="Jin S."/>
            <person name="Zhang X."/>
            <person name="Lucey K."/>
            <person name="Ballor N.R."/>
            <person name="Ottesen E."/>
            <person name="Rosenthal R."/>
            <person name="Allen A."/>
            <person name="Leadbetter J.R."/>
            <person name="Paulsen I.T."/>
        </authorList>
    </citation>
    <scope>NUCLEOTIDE SEQUENCE [LARGE SCALE GENOMIC DNA]</scope>
    <source>
        <strain evidence="2">ATCC BAA-887 / DSM 12427 / ZAS-2</strain>
    </source>
</reference>
<reference evidence="1 2" key="2">
    <citation type="journal article" date="2011" name="ISME J.">
        <title>RNA-seq reveals cooperative metabolic interactions between two termite-gut spirochete species in co-culture.</title>
        <authorList>
            <person name="Rosenthal A.Z."/>
            <person name="Matson E.G."/>
            <person name="Eldar A."/>
            <person name="Leadbetter J.R."/>
        </authorList>
    </citation>
    <scope>NUCLEOTIDE SEQUENCE [LARGE SCALE GENOMIC DNA]</scope>
    <source>
        <strain evidence="2">ATCC BAA-887 / DSM 12427 / ZAS-2</strain>
    </source>
</reference>
<dbReference type="OrthoDB" id="361060at2"/>
<dbReference type="HOGENOM" id="CLU_151808_1_0_12"/>
<dbReference type="AlphaFoldDB" id="F5YNC5"/>
<evidence type="ECO:0000313" key="2">
    <source>
        <dbReference type="Proteomes" id="UP000009223"/>
    </source>
</evidence>
<dbReference type="Pfam" id="PF22550">
    <property type="entry name" value="CesT_Tir_1"/>
    <property type="match status" value="1"/>
</dbReference>
<dbReference type="eggNOG" id="ENOG50333QR">
    <property type="taxonomic scope" value="Bacteria"/>
</dbReference>
<evidence type="ECO:0008006" key="3">
    <source>
        <dbReference type="Google" id="ProtNLM"/>
    </source>
</evidence>
<dbReference type="InterPro" id="IPR054345">
    <property type="entry name" value="Tir-like"/>
</dbReference>
<protein>
    <recommendedName>
        <fullName evidence="3">Molecular chaperone Tir</fullName>
    </recommendedName>
</protein>
<keyword evidence="2" id="KW-1185">Reference proteome</keyword>
<dbReference type="SUPFAM" id="SSF69635">
    <property type="entry name" value="Type III secretory system chaperone-like"/>
    <property type="match status" value="1"/>
</dbReference>
<dbReference type="Gene3D" id="3.30.1460.10">
    <property type="match status" value="1"/>
</dbReference>
<dbReference type="RefSeq" id="WP_015706393.1">
    <property type="nucleotide sequence ID" value="NC_015578.1"/>
</dbReference>
<sequence>MAENKVEQYLIDLMLSYQEADTNVWLIDDEEHALQGVAVALSEPLVILRAVVMDTPKRNQLELFTKLLELNSNDLVHGAYALEGDKIVLIDTLEYDTMDFTEFRASLDAFSLALIQHYPILSKYR</sequence>